<feature type="domain" description="TIM-barrel" evidence="1">
    <location>
        <begin position="41"/>
        <end position="306"/>
    </location>
</feature>
<dbReference type="Gene3D" id="1.20.5.460">
    <property type="entry name" value="Single helix bin"/>
    <property type="match status" value="1"/>
</dbReference>
<reference evidence="2 3" key="1">
    <citation type="submission" date="2017-03" db="EMBL/GenBank/DDBJ databases">
        <title>Genomes of endolithic fungi from Antarctica.</title>
        <authorList>
            <person name="Coleine C."/>
            <person name="Masonjones S."/>
            <person name="Stajich J.E."/>
        </authorList>
    </citation>
    <scope>NUCLEOTIDE SEQUENCE [LARGE SCALE GENOMIC DNA]</scope>
    <source>
        <strain evidence="2 3">CCFEE 5311</strain>
    </source>
</reference>
<dbReference type="InterPro" id="IPR015813">
    <property type="entry name" value="Pyrv/PenolPyrv_kinase-like_dom"/>
</dbReference>
<dbReference type="Gene3D" id="3.20.20.70">
    <property type="entry name" value="Aldolase class I"/>
    <property type="match status" value="1"/>
</dbReference>
<dbReference type="Proteomes" id="UP000310066">
    <property type="component" value="Unassembled WGS sequence"/>
</dbReference>
<dbReference type="AlphaFoldDB" id="A0A4U0UIR5"/>
<dbReference type="InterPro" id="IPR013785">
    <property type="entry name" value="Aldolase_TIM"/>
</dbReference>
<dbReference type="EMBL" id="NAJP01000079">
    <property type="protein sequence ID" value="TKA34525.1"/>
    <property type="molecule type" value="Genomic_DNA"/>
</dbReference>
<dbReference type="PANTHER" id="PTHR31862">
    <property type="entry name" value="UPF0261 DOMAIN PROTEIN (AFU_ORTHOLOGUE AFUA_1G10120)"/>
    <property type="match status" value="1"/>
</dbReference>
<sequence>MDEGLHVHFPRPDIKRLSGPLVTTVLETNPHSMAPPTDRIQILESFRKQIKDGRAIVGAGAGIGLSAKFVEAGGGDLIIIYNSGRFRMAGRGSLAGLMPYGNANDVVVDMAKEVLPVVKHTPVIAGVCASDPFRDMSRFLKQLKDLGFAGVQNFPTVGLIDGTFRANLEETGMSYQLEVDMVRMAHEMDMLTTPYVFNPDEATKMAEAGADVVVAHMGLTSSGSIGAQTGKSLEDCVGEIQAIRDAASEVNGDIIVLCHGGPIAKPEDARFVLERCKGVHGFFGASSMERLPVEEAITGITKTFKGISIRQ</sequence>
<dbReference type="PANTHER" id="PTHR31862:SF1">
    <property type="entry name" value="UPF0261 DOMAIN PROTEIN (AFU_ORTHOLOGUE AFUA_1G10120)"/>
    <property type="match status" value="1"/>
</dbReference>
<evidence type="ECO:0000259" key="1">
    <source>
        <dbReference type="Pfam" id="PF09370"/>
    </source>
</evidence>
<accession>A0A4U0UIR5</accession>
<protein>
    <recommendedName>
        <fullName evidence="1">TIM-barrel domain-containing protein</fullName>
    </recommendedName>
</protein>
<dbReference type="InterPro" id="IPR009215">
    <property type="entry name" value="TIM-br_IGPS-like"/>
</dbReference>
<dbReference type="SUPFAM" id="SSF51621">
    <property type="entry name" value="Phosphoenolpyruvate/pyruvate domain"/>
    <property type="match status" value="1"/>
</dbReference>
<proteinExistence type="predicted"/>
<dbReference type="GO" id="GO:0003824">
    <property type="term" value="F:catalytic activity"/>
    <property type="evidence" value="ECO:0007669"/>
    <property type="project" value="InterPro"/>
</dbReference>
<dbReference type="STRING" id="329885.A0A4U0UIR5"/>
<evidence type="ECO:0000313" key="3">
    <source>
        <dbReference type="Proteomes" id="UP000310066"/>
    </source>
</evidence>
<evidence type="ECO:0000313" key="2">
    <source>
        <dbReference type="EMBL" id="TKA34525.1"/>
    </source>
</evidence>
<dbReference type="OrthoDB" id="10264588at2759"/>
<dbReference type="InterPro" id="IPR051353">
    <property type="entry name" value="Tobamovirus_resist_UPF0261"/>
</dbReference>
<dbReference type="Pfam" id="PF09370">
    <property type="entry name" value="PEP_hydrolase"/>
    <property type="match status" value="1"/>
</dbReference>
<gene>
    <name evidence="2" type="ORF">B0A54_13579</name>
</gene>
<dbReference type="PIRSF" id="PIRSF034452">
    <property type="entry name" value="TIM-br_sig_trnsd"/>
    <property type="match status" value="1"/>
</dbReference>
<comment type="caution">
    <text evidence="2">The sequence shown here is derived from an EMBL/GenBank/DDBJ whole genome shotgun (WGS) entry which is preliminary data.</text>
</comment>
<name>A0A4U0UIR5_9PEZI</name>
<organism evidence="2 3">
    <name type="scientific">Friedmanniomyces endolithicus</name>
    <dbReference type="NCBI Taxonomy" id="329885"/>
    <lineage>
        <taxon>Eukaryota</taxon>
        <taxon>Fungi</taxon>
        <taxon>Dikarya</taxon>
        <taxon>Ascomycota</taxon>
        <taxon>Pezizomycotina</taxon>
        <taxon>Dothideomycetes</taxon>
        <taxon>Dothideomycetidae</taxon>
        <taxon>Mycosphaerellales</taxon>
        <taxon>Teratosphaeriaceae</taxon>
        <taxon>Friedmanniomyces</taxon>
    </lineage>
</organism>